<dbReference type="GO" id="GO:0012505">
    <property type="term" value="C:endomembrane system"/>
    <property type="evidence" value="ECO:0007669"/>
    <property type="project" value="UniProtKB-SubCell"/>
</dbReference>
<comment type="subcellular location">
    <subcellularLocation>
        <location evidence="1">Endomembrane system</location>
        <topology evidence="1">Peripheral membrane protein</topology>
    </subcellularLocation>
</comment>
<dbReference type="RefSeq" id="WP_170251522.1">
    <property type="nucleotide sequence ID" value="NZ_BHZD01000001.1"/>
</dbReference>
<proteinExistence type="predicted"/>
<name>A0A401VVC9_STREY</name>
<organism evidence="3 4">
    <name type="scientific">Streptomyces paromomycinus</name>
    <name type="common">Streptomyces rimosus subsp. paromomycinus</name>
    <dbReference type="NCBI Taxonomy" id="92743"/>
    <lineage>
        <taxon>Bacteria</taxon>
        <taxon>Bacillati</taxon>
        <taxon>Actinomycetota</taxon>
        <taxon>Actinomycetes</taxon>
        <taxon>Kitasatosporales</taxon>
        <taxon>Streptomycetaceae</taxon>
        <taxon>Streptomyces</taxon>
    </lineage>
</organism>
<dbReference type="PANTHER" id="PTHR12563:SF17">
    <property type="entry name" value="DIHYDROXYACETONE PHOSPHATE ACYLTRANSFERASE"/>
    <property type="match status" value="1"/>
</dbReference>
<dbReference type="InterPro" id="IPR045520">
    <property type="entry name" value="GPAT/DHAPAT_C"/>
</dbReference>
<dbReference type="AlphaFoldDB" id="A0A401VVC9"/>
<dbReference type="Pfam" id="PF19277">
    <property type="entry name" value="GPAT_C"/>
    <property type="match status" value="1"/>
</dbReference>
<accession>A0A401VVC9</accession>
<dbReference type="PANTHER" id="PTHR12563">
    <property type="entry name" value="GLYCEROL-3-PHOSPHATE ACYLTRANSFERASE"/>
    <property type="match status" value="1"/>
</dbReference>
<keyword evidence="3" id="KW-0012">Acyltransferase</keyword>
<evidence type="ECO:0000259" key="2">
    <source>
        <dbReference type="SMART" id="SM00563"/>
    </source>
</evidence>
<dbReference type="GO" id="GO:0006629">
    <property type="term" value="P:lipid metabolic process"/>
    <property type="evidence" value="ECO:0007669"/>
    <property type="project" value="InterPro"/>
</dbReference>
<keyword evidence="4" id="KW-1185">Reference proteome</keyword>
<evidence type="ECO:0000313" key="3">
    <source>
        <dbReference type="EMBL" id="GCD40991.1"/>
    </source>
</evidence>
<dbReference type="Pfam" id="PF01553">
    <property type="entry name" value="Acyltransferase"/>
    <property type="match status" value="1"/>
</dbReference>
<evidence type="ECO:0000313" key="4">
    <source>
        <dbReference type="Proteomes" id="UP000286746"/>
    </source>
</evidence>
<dbReference type="InterPro" id="IPR002123">
    <property type="entry name" value="Plipid/glycerol_acylTrfase"/>
</dbReference>
<evidence type="ECO:0000256" key="1">
    <source>
        <dbReference type="ARBA" id="ARBA00004184"/>
    </source>
</evidence>
<comment type="caution">
    <text evidence="3">The sequence shown here is derived from an EMBL/GenBank/DDBJ whole genome shotgun (WGS) entry which is preliminary data.</text>
</comment>
<dbReference type="GO" id="GO:0008374">
    <property type="term" value="F:O-acyltransferase activity"/>
    <property type="evidence" value="ECO:0007669"/>
    <property type="project" value="InterPro"/>
</dbReference>
<dbReference type="InterPro" id="IPR022284">
    <property type="entry name" value="GPAT/DHAPAT"/>
</dbReference>
<dbReference type="EMBL" id="BHZD01000001">
    <property type="protein sequence ID" value="GCD40991.1"/>
    <property type="molecule type" value="Genomic_DNA"/>
</dbReference>
<dbReference type="SUPFAM" id="SSF69593">
    <property type="entry name" value="Glycerol-3-phosphate (1)-acyltransferase"/>
    <property type="match status" value="1"/>
</dbReference>
<dbReference type="SMART" id="SM00563">
    <property type="entry name" value="PlsC"/>
    <property type="match status" value="1"/>
</dbReference>
<dbReference type="GO" id="GO:0005886">
    <property type="term" value="C:plasma membrane"/>
    <property type="evidence" value="ECO:0007669"/>
    <property type="project" value="TreeGrafter"/>
</dbReference>
<reference evidence="3 4" key="1">
    <citation type="submission" date="2018-11" db="EMBL/GenBank/DDBJ databases">
        <title>Whole genome sequence of Streptomyces paromomycinus NBRC 15454(T).</title>
        <authorList>
            <person name="Komaki H."/>
            <person name="Tamura T."/>
        </authorList>
    </citation>
    <scope>NUCLEOTIDE SEQUENCE [LARGE SCALE GENOMIC DNA]</scope>
    <source>
        <strain evidence="3 4">NBRC 15454</strain>
    </source>
</reference>
<feature type="domain" description="Phospholipid/glycerol acyltransferase" evidence="2">
    <location>
        <begin position="94"/>
        <end position="223"/>
    </location>
</feature>
<keyword evidence="3" id="KW-0808">Transferase</keyword>
<dbReference type="Proteomes" id="UP000286746">
    <property type="component" value="Unassembled WGS sequence"/>
</dbReference>
<sequence>MTLSLSRRKRTVDTVLSLPSAAEEISRLAHRLRCDIPSARRKVRRCLTELAAGDGTYTERFGDRLGRLLVRGWEVDSDDGARDLIRRLVTTGTVAFLPNHRAYADPLYLSRVLRRWDLPRNIWFAGDNLSRLPLVSALARRAGVVFLRRAVSGYDHAYRVGLHLYLTHLISTGRPLEWYLEGSRSRSGLMRPPKYGLLECLLEAASRASGRPVWVVPVSLTHAPLPGAAALADEAEGVRKRGEGVRWARGYVREQRRTRGTVHVRFGTPVRAGDYLASSHGRPSAVHALGRDVRQAIGHATPLTPLPLLSFVLLHGAGSHTATGIQRALTPLLDAVERWDLPRTALDTLRTREGVRTQLHSLCAAGGATEVPGAEEPVEPVFRGRRHLTAMYQNQCLHWFWPRAAAEVVAVRASRSPAATTWRSMVRDLRGVLRLVSCGSGIEADPLLLHLAVAELRHLVGPALRDGRARDVRKAIASSGLVLAPQALGTAALSLLAVLLKIQPNSSGPGIVLDLMPAIAVRPVEVPPQARADILLDMRRQGLRNPAAVRAEIRCALALMTDLEELQHLRDLPCTEGGTGGGAHVSAS</sequence>
<protein>
    <submittedName>
        <fullName evidence="3">Glycerol-3-phosphate acyltransferase</fullName>
    </submittedName>
</protein>
<gene>
    <name evidence="3" type="primary">plsB</name>
    <name evidence="3" type="ORF">GKJPGBOP_00644</name>
</gene>